<evidence type="ECO:0000313" key="2">
    <source>
        <dbReference type="Proteomes" id="UP001295794"/>
    </source>
</evidence>
<organism evidence="1 2">
    <name type="scientific">Mycena citricolor</name>
    <dbReference type="NCBI Taxonomy" id="2018698"/>
    <lineage>
        <taxon>Eukaryota</taxon>
        <taxon>Fungi</taxon>
        <taxon>Dikarya</taxon>
        <taxon>Basidiomycota</taxon>
        <taxon>Agaricomycotina</taxon>
        <taxon>Agaricomycetes</taxon>
        <taxon>Agaricomycetidae</taxon>
        <taxon>Agaricales</taxon>
        <taxon>Marasmiineae</taxon>
        <taxon>Mycenaceae</taxon>
        <taxon>Mycena</taxon>
    </lineage>
</organism>
<dbReference type="AlphaFoldDB" id="A0AAD2HPU7"/>
<dbReference type="Proteomes" id="UP001295794">
    <property type="component" value="Unassembled WGS sequence"/>
</dbReference>
<comment type="caution">
    <text evidence="1">The sequence shown here is derived from an EMBL/GenBank/DDBJ whole genome shotgun (WGS) entry which is preliminary data.</text>
</comment>
<evidence type="ECO:0000313" key="1">
    <source>
        <dbReference type="EMBL" id="CAK5279091.1"/>
    </source>
</evidence>
<sequence>MENNRTSGQNLKKEVDIKNIVGDGDKRISKPNPATISSDLSATVLQGDFVYFLRAVIGNKLDKLVKIRLQRGGWEKWFQVELCLLINHFHDRNNVHAVYSAEREEQVFPGTRKSVDVSISEGGKYTHVLELKCGRNNQSANDLAQDIWDDWEKVGAITGNGNGPLQPKLAAASRVAVCVSIDKPPPLDGNWTCYTVDGAEQGVPHKAYIHLRYLTRY</sequence>
<dbReference type="EMBL" id="CAVNYO010000434">
    <property type="protein sequence ID" value="CAK5279091.1"/>
    <property type="molecule type" value="Genomic_DNA"/>
</dbReference>
<keyword evidence="2" id="KW-1185">Reference proteome</keyword>
<proteinExistence type="predicted"/>
<accession>A0AAD2HPU7</accession>
<name>A0AAD2HPU7_9AGAR</name>
<protein>
    <submittedName>
        <fullName evidence="1">Uncharacterized protein</fullName>
    </submittedName>
</protein>
<gene>
    <name evidence="1" type="ORF">MYCIT1_LOCUS28905</name>
</gene>
<reference evidence="1" key="1">
    <citation type="submission" date="2023-11" db="EMBL/GenBank/DDBJ databases">
        <authorList>
            <person name="De Vega J J."/>
            <person name="De Vega J J."/>
        </authorList>
    </citation>
    <scope>NUCLEOTIDE SEQUENCE</scope>
</reference>